<evidence type="ECO:0000256" key="3">
    <source>
        <dbReference type="ARBA" id="ARBA00022679"/>
    </source>
</evidence>
<evidence type="ECO:0000313" key="7">
    <source>
        <dbReference type="Proteomes" id="UP001159387"/>
    </source>
</evidence>
<sequence length="613" mass="69408">MVCTSFDAYLKSIEKNLQKGSERSHYPALKHLLDDPAERVDAVIEEKGNKAGIPDFTVKRRDLLVGYVEAKDVGLNLEQIEKTEQLQRYLESLPNFILTNYLEFRWYVNGKPRLTEILAERKNNTLVVVKNPEKVAAVLDQFLNYTGEIINSPEDLAKQMARLTKAIRGATTTALKLENIEGELHQLKQGFIEVLLPNLNDDEFADMYAQTISYGLFAAKVGHAQSPGSEGFTRRSASTYIPPTNPFLKRLFNTMVETDAMSRIDWAIDDLVQLLSQVDMGSILENFGERTRQEDPVVHFYETFLAAYNAALRKSRGVYYTPEPVVSFLVRSVDAILKDKFDLPLGLADNAKDPVTQKPRVQILDPATGTGTFLYEVVKQIYTNLEEIGLADQWDSYVQDNLLNRLFGFELLVAPYAIAHLKLGLQLMELGYKFKSKQRLGIYLTNTLDEAEKKSDVLFGQFVAQEANEAAAVKQDTPVMVVLGNPPYSGHSVNKSPWMANLVKDYYYVDGVPLGEKNPKWLQDDYVKFIRFGQWRIDRTGSGILAFITNHSYFDNPTFRGMRRSLEQTFDDIYLIDLHGNSKKKEVAPDGSLDKNVFDIQQGVAVAIMVKYP</sequence>
<evidence type="ECO:0000256" key="4">
    <source>
        <dbReference type="ARBA" id="ARBA00047942"/>
    </source>
</evidence>
<dbReference type="PRINTS" id="PR00507">
    <property type="entry name" value="N12N6MTFRASE"/>
</dbReference>
<dbReference type="EMBL" id="JANQDH010000073">
    <property type="protein sequence ID" value="MDH6060956.1"/>
    <property type="molecule type" value="Genomic_DNA"/>
</dbReference>
<dbReference type="GO" id="GO:0003677">
    <property type="term" value="F:DNA binding"/>
    <property type="evidence" value="ECO:0007669"/>
    <property type="project" value="InterPro"/>
</dbReference>
<gene>
    <name evidence="6" type="ORF">NWP17_10970</name>
</gene>
<dbReference type="Proteomes" id="UP001159387">
    <property type="component" value="Unassembled WGS sequence"/>
</dbReference>
<dbReference type="InterPro" id="IPR050953">
    <property type="entry name" value="N4_N6_ade-DNA_methylase"/>
</dbReference>
<dbReference type="EC" id="2.1.1.72" evidence="1"/>
<keyword evidence="3" id="KW-0808">Transferase</keyword>
<comment type="caution">
    <text evidence="6">The sequence shown here is derived from an EMBL/GenBank/DDBJ whole genome shotgun (WGS) entry which is preliminary data.</text>
</comment>
<dbReference type="Pfam" id="PF02384">
    <property type="entry name" value="N6_Mtase"/>
    <property type="match status" value="1"/>
</dbReference>
<dbReference type="GO" id="GO:0032259">
    <property type="term" value="P:methylation"/>
    <property type="evidence" value="ECO:0007669"/>
    <property type="project" value="UniProtKB-KW"/>
</dbReference>
<comment type="catalytic activity">
    <reaction evidence="4">
        <text>a 2'-deoxyadenosine in DNA + S-adenosyl-L-methionine = an N(6)-methyl-2'-deoxyadenosine in DNA + S-adenosyl-L-homocysteine + H(+)</text>
        <dbReference type="Rhea" id="RHEA:15197"/>
        <dbReference type="Rhea" id="RHEA-COMP:12418"/>
        <dbReference type="Rhea" id="RHEA-COMP:12419"/>
        <dbReference type="ChEBI" id="CHEBI:15378"/>
        <dbReference type="ChEBI" id="CHEBI:57856"/>
        <dbReference type="ChEBI" id="CHEBI:59789"/>
        <dbReference type="ChEBI" id="CHEBI:90615"/>
        <dbReference type="ChEBI" id="CHEBI:90616"/>
        <dbReference type="EC" id="2.1.1.72"/>
    </reaction>
</comment>
<dbReference type="GO" id="GO:0009007">
    <property type="term" value="F:site-specific DNA-methyltransferase (adenine-specific) activity"/>
    <property type="evidence" value="ECO:0007669"/>
    <property type="project" value="UniProtKB-EC"/>
</dbReference>
<dbReference type="PANTHER" id="PTHR33841:SF1">
    <property type="entry name" value="DNA METHYLTRANSFERASE A"/>
    <property type="match status" value="1"/>
</dbReference>
<dbReference type="InterPro" id="IPR003356">
    <property type="entry name" value="DNA_methylase_A-5"/>
</dbReference>
<dbReference type="AlphaFoldDB" id="A0AA43KBV3"/>
<dbReference type="Gene3D" id="3.40.50.150">
    <property type="entry name" value="Vaccinia Virus protein VP39"/>
    <property type="match status" value="1"/>
</dbReference>
<feature type="domain" description="DNA methylase adenine-specific" evidence="5">
    <location>
        <begin position="293"/>
        <end position="522"/>
    </location>
</feature>
<keyword evidence="2 6" id="KW-0489">Methyltransferase</keyword>
<dbReference type="InterPro" id="IPR029063">
    <property type="entry name" value="SAM-dependent_MTases_sf"/>
</dbReference>
<organism evidence="6 7">
    <name type="scientific">Chrysosporum bergii ANA360D</name>
    <dbReference type="NCBI Taxonomy" id="617107"/>
    <lineage>
        <taxon>Bacteria</taxon>
        <taxon>Bacillati</taxon>
        <taxon>Cyanobacteriota</taxon>
        <taxon>Cyanophyceae</taxon>
        <taxon>Nostocales</taxon>
        <taxon>Nodulariaceae</taxon>
        <taxon>Chrysosporum</taxon>
    </lineage>
</organism>
<accession>A0AA43KBV3</accession>
<dbReference type="GO" id="GO:0008170">
    <property type="term" value="F:N-methyltransferase activity"/>
    <property type="evidence" value="ECO:0007669"/>
    <property type="project" value="InterPro"/>
</dbReference>
<dbReference type="RefSeq" id="WP_280654942.1">
    <property type="nucleotide sequence ID" value="NZ_JANQDH010000073.1"/>
</dbReference>
<evidence type="ECO:0000256" key="1">
    <source>
        <dbReference type="ARBA" id="ARBA00011900"/>
    </source>
</evidence>
<reference evidence="6 7" key="1">
    <citation type="journal article" date="2023" name="J. Phycol.">
        <title>Chrysosporum ovalisporum is synonymous with the true-branching cyanobacterium Umezakia natans (Nostocales/Aphanizomenonaceae).</title>
        <authorList>
            <person name="McGregor G.B."/>
            <person name="Sendall B.C."/>
            <person name="Niiyama Y."/>
            <person name="Tuji A."/>
            <person name="Willis A."/>
        </authorList>
    </citation>
    <scope>NUCLEOTIDE SEQUENCE [LARGE SCALE GENOMIC DNA]</scope>
    <source>
        <strain evidence="6 7">ANA360D</strain>
    </source>
</reference>
<protein>
    <recommendedName>
        <fullName evidence="1">site-specific DNA-methyltransferase (adenine-specific)</fullName>
        <ecNumber evidence="1">2.1.1.72</ecNumber>
    </recommendedName>
</protein>
<evidence type="ECO:0000256" key="2">
    <source>
        <dbReference type="ARBA" id="ARBA00022603"/>
    </source>
</evidence>
<evidence type="ECO:0000313" key="6">
    <source>
        <dbReference type="EMBL" id="MDH6060956.1"/>
    </source>
</evidence>
<dbReference type="SUPFAM" id="SSF53335">
    <property type="entry name" value="S-adenosyl-L-methionine-dependent methyltransferases"/>
    <property type="match status" value="1"/>
</dbReference>
<name>A0AA43KBV3_9CYAN</name>
<evidence type="ECO:0000259" key="5">
    <source>
        <dbReference type="Pfam" id="PF02384"/>
    </source>
</evidence>
<keyword evidence="7" id="KW-1185">Reference proteome</keyword>
<dbReference type="PANTHER" id="PTHR33841">
    <property type="entry name" value="DNA METHYLTRANSFERASE YEEA-RELATED"/>
    <property type="match status" value="1"/>
</dbReference>
<proteinExistence type="predicted"/>